<reference evidence="11" key="1">
    <citation type="submission" date="2020-08" db="EMBL/GenBank/DDBJ databases">
        <title>Genomic Encyclopedia of Type Strains, Phase IV (KMG-IV): sequencing the most valuable type-strain genomes for metagenomic binning, comparative biology and taxonomic classification.</title>
        <authorList>
            <person name="Goeker M."/>
        </authorList>
    </citation>
    <scope>NUCLEOTIDE SEQUENCE [LARGE SCALE GENOMIC DNA]</scope>
    <source>
        <strain evidence="11">DSM 105040</strain>
    </source>
</reference>
<protein>
    <submittedName>
        <fullName evidence="11">Multidrug resistance efflux pump</fullName>
    </submittedName>
</protein>
<dbReference type="Pfam" id="PF25963">
    <property type="entry name" value="Beta-barrel_AAEA"/>
    <property type="match status" value="1"/>
</dbReference>
<dbReference type="Gene3D" id="2.40.30.170">
    <property type="match status" value="1"/>
</dbReference>
<accession>A0A840C8A1</accession>
<dbReference type="EMBL" id="JACIEQ010000001">
    <property type="protein sequence ID" value="MBB4021655.1"/>
    <property type="molecule type" value="Genomic_DNA"/>
</dbReference>
<evidence type="ECO:0000256" key="4">
    <source>
        <dbReference type="ARBA" id="ARBA00023136"/>
    </source>
</evidence>
<feature type="domain" description="Multidrug resistance protein MdtA-like alpha-helical hairpin" evidence="8">
    <location>
        <begin position="131"/>
        <end position="196"/>
    </location>
</feature>
<dbReference type="Gene3D" id="1.10.287.470">
    <property type="entry name" value="Helix hairpin bin"/>
    <property type="match status" value="1"/>
</dbReference>
<dbReference type="Gene3D" id="2.40.50.100">
    <property type="match status" value="1"/>
</dbReference>
<dbReference type="InterPro" id="IPR050739">
    <property type="entry name" value="MFP"/>
</dbReference>
<dbReference type="Pfam" id="PF25917">
    <property type="entry name" value="BSH_RND"/>
    <property type="match status" value="1"/>
</dbReference>
<evidence type="ECO:0000256" key="3">
    <source>
        <dbReference type="ARBA" id="ARBA00022989"/>
    </source>
</evidence>
<evidence type="ECO:0000313" key="11">
    <source>
        <dbReference type="EMBL" id="MBB4021655.1"/>
    </source>
</evidence>
<feature type="domain" description="Multidrug resistance protein MdtA-like barrel-sandwich hybrid" evidence="9">
    <location>
        <begin position="68"/>
        <end position="250"/>
    </location>
</feature>
<feature type="region of interest" description="Disordered" evidence="6">
    <location>
        <begin position="1"/>
        <end position="24"/>
    </location>
</feature>
<name>A0A840C8A1_9RHOB</name>
<dbReference type="SUPFAM" id="SSF111369">
    <property type="entry name" value="HlyD-like secretion proteins"/>
    <property type="match status" value="2"/>
</dbReference>
<dbReference type="SUPFAM" id="SSF56954">
    <property type="entry name" value="Outer membrane efflux proteins (OEP)"/>
    <property type="match status" value="1"/>
</dbReference>
<proteinExistence type="predicted"/>
<keyword evidence="12" id="KW-1185">Reference proteome</keyword>
<evidence type="ECO:0000256" key="5">
    <source>
        <dbReference type="SAM" id="Coils"/>
    </source>
</evidence>
<evidence type="ECO:0000256" key="1">
    <source>
        <dbReference type="ARBA" id="ARBA00004167"/>
    </source>
</evidence>
<evidence type="ECO:0000259" key="8">
    <source>
        <dbReference type="Pfam" id="PF25876"/>
    </source>
</evidence>
<keyword evidence="2 7" id="KW-0812">Transmembrane</keyword>
<keyword evidence="4 7" id="KW-0472">Membrane</keyword>
<organism evidence="11 12">
    <name type="scientific">Actibacterium naphthalenivorans</name>
    <dbReference type="NCBI Taxonomy" id="1614693"/>
    <lineage>
        <taxon>Bacteria</taxon>
        <taxon>Pseudomonadati</taxon>
        <taxon>Pseudomonadota</taxon>
        <taxon>Alphaproteobacteria</taxon>
        <taxon>Rhodobacterales</taxon>
        <taxon>Roseobacteraceae</taxon>
        <taxon>Actibacterium</taxon>
    </lineage>
</organism>
<comment type="caution">
    <text evidence="11">The sequence shown here is derived from an EMBL/GenBank/DDBJ whole genome shotgun (WGS) entry which is preliminary data.</text>
</comment>
<feature type="coiled-coil region" evidence="5">
    <location>
        <begin position="108"/>
        <end position="194"/>
    </location>
</feature>
<evidence type="ECO:0000256" key="7">
    <source>
        <dbReference type="SAM" id="Phobius"/>
    </source>
</evidence>
<comment type="subcellular location">
    <subcellularLocation>
        <location evidence="1">Membrane</location>
        <topology evidence="1">Single-pass membrane protein</topology>
    </subcellularLocation>
</comment>
<dbReference type="GO" id="GO:0016020">
    <property type="term" value="C:membrane"/>
    <property type="evidence" value="ECO:0007669"/>
    <property type="project" value="UniProtKB-SubCell"/>
</dbReference>
<evidence type="ECO:0000259" key="10">
    <source>
        <dbReference type="Pfam" id="PF25963"/>
    </source>
</evidence>
<dbReference type="InterPro" id="IPR058625">
    <property type="entry name" value="MdtA-like_BSH"/>
</dbReference>
<feature type="domain" description="p-hydroxybenzoic acid efflux pump subunit AaeA-like beta-barrel" evidence="10">
    <location>
        <begin position="258"/>
        <end position="338"/>
    </location>
</feature>
<dbReference type="PANTHER" id="PTHR30386">
    <property type="entry name" value="MEMBRANE FUSION SUBUNIT OF EMRAB-TOLC MULTIDRUG EFFLUX PUMP"/>
    <property type="match status" value="1"/>
</dbReference>
<gene>
    <name evidence="11" type="ORF">GGR17_001446</name>
</gene>
<dbReference type="AlphaFoldDB" id="A0A840C8A1"/>
<evidence type="ECO:0000259" key="9">
    <source>
        <dbReference type="Pfam" id="PF25917"/>
    </source>
</evidence>
<evidence type="ECO:0000313" key="12">
    <source>
        <dbReference type="Proteomes" id="UP000585681"/>
    </source>
</evidence>
<dbReference type="RefSeq" id="WP_082386715.1">
    <property type="nucleotide sequence ID" value="NZ_JACIEQ010000001.1"/>
</dbReference>
<dbReference type="Proteomes" id="UP000585681">
    <property type="component" value="Unassembled WGS sequence"/>
</dbReference>
<keyword evidence="5" id="KW-0175">Coiled coil</keyword>
<feature type="compositionally biased region" description="Low complexity" evidence="6">
    <location>
        <begin position="1"/>
        <end position="20"/>
    </location>
</feature>
<dbReference type="InterPro" id="IPR058634">
    <property type="entry name" value="AaeA-lik-b-barrel"/>
</dbReference>
<sequence length="382" mass="40767">MTNTPDTETTPGPGTPASETVADEAKAGNPAKKVGLLVLLILAGIVGWYVASDRYAPGTNRGIVMANVTQVAPRVSGRVMRVEVDDNAFVAADAPLFHIDARPFQLVVEQAKAQLQQAHQSLDASSAQLVASQANVAQARASLENARAANDRTLALSRRGLVPKAQVDNARAALENAQATLDAALAQLDSAKRQLGVTGDDNPQIRAAQLRLEQANYDLLSTTVRAPRPGVVTNLKLSVGQFMGAGSPAMTFIESEGFWINADLRENQLVNVDPGDTVEILFDALPGRIFQGRVDSIAWGINPGQTEVGGLPVNKPATQWFEPARRIPVRINLDTEGTGMWPQKARLGGKVSVLIHAQRPGHPISLLAAFFLRLQGFATALY</sequence>
<dbReference type="Pfam" id="PF25876">
    <property type="entry name" value="HH_MFP_RND"/>
    <property type="match status" value="1"/>
</dbReference>
<dbReference type="PANTHER" id="PTHR30386:SF26">
    <property type="entry name" value="TRANSPORT PROTEIN COMB"/>
    <property type="match status" value="1"/>
</dbReference>
<evidence type="ECO:0000256" key="2">
    <source>
        <dbReference type="ARBA" id="ARBA00022692"/>
    </source>
</evidence>
<feature type="transmembrane region" description="Helical" evidence="7">
    <location>
        <begin position="34"/>
        <end position="51"/>
    </location>
</feature>
<dbReference type="InterPro" id="IPR058624">
    <property type="entry name" value="MdtA-like_HH"/>
</dbReference>
<keyword evidence="3 7" id="KW-1133">Transmembrane helix</keyword>
<evidence type="ECO:0000256" key="6">
    <source>
        <dbReference type="SAM" id="MobiDB-lite"/>
    </source>
</evidence>